<feature type="compositionally biased region" description="Low complexity" evidence="1">
    <location>
        <begin position="14"/>
        <end position="35"/>
    </location>
</feature>
<dbReference type="EMBL" id="CACTIH010005913">
    <property type="protein sequence ID" value="CAA3003065.1"/>
    <property type="molecule type" value="Genomic_DNA"/>
</dbReference>
<dbReference type="Gramene" id="OE9A092998T1">
    <property type="protein sequence ID" value="OE9A092998C1"/>
    <property type="gene ID" value="OE9A092998"/>
</dbReference>
<feature type="region of interest" description="Disordered" evidence="1">
    <location>
        <begin position="1"/>
        <end position="41"/>
    </location>
</feature>
<keyword evidence="3" id="KW-1185">Reference proteome</keyword>
<dbReference type="Proteomes" id="UP000594638">
    <property type="component" value="Unassembled WGS sequence"/>
</dbReference>
<evidence type="ECO:0000313" key="2">
    <source>
        <dbReference type="EMBL" id="CAA3003065.1"/>
    </source>
</evidence>
<accession>A0A8S0TDD2</accession>
<protein>
    <submittedName>
        <fullName evidence="2">Uncharacterized protein</fullName>
    </submittedName>
</protein>
<feature type="non-terminal residue" evidence="2">
    <location>
        <position position="166"/>
    </location>
</feature>
<organism evidence="2 3">
    <name type="scientific">Olea europaea subsp. europaea</name>
    <dbReference type="NCBI Taxonomy" id="158383"/>
    <lineage>
        <taxon>Eukaryota</taxon>
        <taxon>Viridiplantae</taxon>
        <taxon>Streptophyta</taxon>
        <taxon>Embryophyta</taxon>
        <taxon>Tracheophyta</taxon>
        <taxon>Spermatophyta</taxon>
        <taxon>Magnoliopsida</taxon>
        <taxon>eudicotyledons</taxon>
        <taxon>Gunneridae</taxon>
        <taxon>Pentapetalae</taxon>
        <taxon>asterids</taxon>
        <taxon>lamiids</taxon>
        <taxon>Lamiales</taxon>
        <taxon>Oleaceae</taxon>
        <taxon>Oleeae</taxon>
        <taxon>Olea</taxon>
    </lineage>
</organism>
<sequence>MDTNPTTFRPPDPTTNRLTSLPSTTSTQPPATNSPEFAENRSQSFELPYSILVGFSCFGDTHGRGPLPANSPHPDDPNHVTIHPISHPIDRNCRSPVCLRPSKRSLFRPIPLAPTTPTVADHCRPIALAQTITTMLLIGPAMPPIDRNLASKFRLSKIDPSSLVSH</sequence>
<name>A0A8S0TDD2_OLEEU</name>
<reference evidence="2 3" key="1">
    <citation type="submission" date="2019-12" db="EMBL/GenBank/DDBJ databases">
        <authorList>
            <person name="Alioto T."/>
            <person name="Alioto T."/>
            <person name="Gomez Garrido J."/>
        </authorList>
    </citation>
    <scope>NUCLEOTIDE SEQUENCE [LARGE SCALE GENOMIC DNA]</scope>
</reference>
<gene>
    <name evidence="2" type="ORF">OLEA9_A092998</name>
</gene>
<comment type="caution">
    <text evidence="2">The sequence shown here is derived from an EMBL/GenBank/DDBJ whole genome shotgun (WGS) entry which is preliminary data.</text>
</comment>
<evidence type="ECO:0000313" key="3">
    <source>
        <dbReference type="Proteomes" id="UP000594638"/>
    </source>
</evidence>
<evidence type="ECO:0000256" key="1">
    <source>
        <dbReference type="SAM" id="MobiDB-lite"/>
    </source>
</evidence>
<proteinExistence type="predicted"/>
<dbReference type="AlphaFoldDB" id="A0A8S0TDD2"/>